<organism evidence="3 4">
    <name type="scientific">Acrodontium crateriforme</name>
    <dbReference type="NCBI Taxonomy" id="150365"/>
    <lineage>
        <taxon>Eukaryota</taxon>
        <taxon>Fungi</taxon>
        <taxon>Dikarya</taxon>
        <taxon>Ascomycota</taxon>
        <taxon>Pezizomycotina</taxon>
        <taxon>Dothideomycetes</taxon>
        <taxon>Dothideomycetidae</taxon>
        <taxon>Mycosphaerellales</taxon>
        <taxon>Teratosphaeriaceae</taxon>
        <taxon>Acrodontium</taxon>
    </lineage>
</organism>
<dbReference type="EMBL" id="CP138587">
    <property type="protein sequence ID" value="WPH02569.1"/>
    <property type="molecule type" value="Genomic_DNA"/>
</dbReference>
<dbReference type="SUPFAM" id="SSF51695">
    <property type="entry name" value="PLC-like phosphodiesterases"/>
    <property type="match status" value="1"/>
</dbReference>
<gene>
    <name evidence="3" type="ORF">R9X50_00543400</name>
</gene>
<dbReference type="PROSITE" id="PS50007">
    <property type="entry name" value="PIPLC_X_DOMAIN"/>
    <property type="match status" value="1"/>
</dbReference>
<evidence type="ECO:0000313" key="3">
    <source>
        <dbReference type="EMBL" id="WPH02569.1"/>
    </source>
</evidence>
<dbReference type="Pfam" id="PF00388">
    <property type="entry name" value="PI-PLC-X"/>
    <property type="match status" value="1"/>
</dbReference>
<feature type="domain" description="Phosphatidylinositol-specific phospholipase C X" evidence="2">
    <location>
        <begin position="66"/>
        <end position="207"/>
    </location>
</feature>
<feature type="transmembrane region" description="Helical" evidence="1">
    <location>
        <begin position="366"/>
        <end position="386"/>
    </location>
</feature>
<keyword evidence="1" id="KW-0472">Membrane</keyword>
<evidence type="ECO:0000259" key="2">
    <source>
        <dbReference type="SMART" id="SM00148"/>
    </source>
</evidence>
<dbReference type="InterPro" id="IPR051057">
    <property type="entry name" value="PI-PLC_domain"/>
</dbReference>
<proteinExistence type="predicted"/>
<dbReference type="SMART" id="SM00148">
    <property type="entry name" value="PLCXc"/>
    <property type="match status" value="1"/>
</dbReference>
<evidence type="ECO:0000313" key="4">
    <source>
        <dbReference type="Proteomes" id="UP001303373"/>
    </source>
</evidence>
<keyword evidence="1" id="KW-1133">Transmembrane helix</keyword>
<sequence>MLDRIMWPQTWRIPLRRKNQEDAYIDSEKGHDVCYETKNPISSVRTIGSSSSRHTKLQGSNWMSFVDGQTLISALSIPGTHDSAAFRRSWPFVQTQDMTIEAQLQAGIRYFDLRCGVRSDIVEMVHGISVLGITLDTILQTMYAWLASAPSEALIVQIKEDRGPEASALPFAQAIANCIGQNPTRWRTDETTPSLTELRGRIQLLRRYTTTSTAVGIDLTAWPNNPPAPFTITTGQNILTIQDHYTFPRTETLPTLILKKGSDVVTMLEQTLSNPDPNHWFLNFTSTYEFNLFHQITPWQVAVGGYWNFHWQDGINSRIAMALGTGVGEQRLGILIMDFPDKGVEGLIETVFRSNFGYRRDTSRMGWGWVVLFVFVSLAVLSFNNII</sequence>
<name>A0AAQ3M6I3_9PEZI</name>
<dbReference type="Gene3D" id="3.20.20.190">
    <property type="entry name" value="Phosphatidylinositol (PI) phosphodiesterase"/>
    <property type="match status" value="1"/>
</dbReference>
<dbReference type="Proteomes" id="UP001303373">
    <property type="component" value="Chromosome 8"/>
</dbReference>
<evidence type="ECO:0000256" key="1">
    <source>
        <dbReference type="SAM" id="Phobius"/>
    </source>
</evidence>
<dbReference type="PANTHER" id="PTHR13593">
    <property type="match status" value="1"/>
</dbReference>
<dbReference type="AlphaFoldDB" id="A0AAQ3M6I3"/>
<protein>
    <submittedName>
        <fullName evidence="3">PLC-like phosphodiesterase</fullName>
    </submittedName>
</protein>
<keyword evidence="4" id="KW-1185">Reference proteome</keyword>
<dbReference type="GO" id="GO:0006629">
    <property type="term" value="P:lipid metabolic process"/>
    <property type="evidence" value="ECO:0007669"/>
    <property type="project" value="InterPro"/>
</dbReference>
<dbReference type="GO" id="GO:0008081">
    <property type="term" value="F:phosphoric diester hydrolase activity"/>
    <property type="evidence" value="ECO:0007669"/>
    <property type="project" value="InterPro"/>
</dbReference>
<dbReference type="InterPro" id="IPR000909">
    <property type="entry name" value="PLipase_C_PInositol-sp_X_dom"/>
</dbReference>
<dbReference type="InterPro" id="IPR017946">
    <property type="entry name" value="PLC-like_Pdiesterase_TIM-brl"/>
</dbReference>
<dbReference type="PANTHER" id="PTHR13593:SF113">
    <property type="entry name" value="SI:DKEY-266F7.9"/>
    <property type="match status" value="1"/>
</dbReference>
<keyword evidence="1" id="KW-0812">Transmembrane</keyword>
<accession>A0AAQ3M6I3</accession>
<reference evidence="3 4" key="1">
    <citation type="submission" date="2023-11" db="EMBL/GenBank/DDBJ databases">
        <title>An acidophilic fungus is an integral part of prey digestion in a carnivorous sundew plant.</title>
        <authorList>
            <person name="Tsai I.J."/>
        </authorList>
    </citation>
    <scope>NUCLEOTIDE SEQUENCE [LARGE SCALE GENOMIC DNA]</scope>
    <source>
        <strain evidence="3">169a</strain>
    </source>
</reference>